<dbReference type="Gene3D" id="3.10.180.10">
    <property type="entry name" value="2,3-Dihydroxybiphenyl 1,2-Dioxygenase, domain 1"/>
    <property type="match status" value="1"/>
</dbReference>
<proteinExistence type="predicted"/>
<name>A0A0B5I6H1_9ACTN</name>
<dbReference type="EMBL" id="CP010407">
    <property type="protein sequence ID" value="AJF65997.1"/>
    <property type="molecule type" value="Genomic_DNA"/>
</dbReference>
<gene>
    <name evidence="1" type="ORF">SVTN_17975</name>
</gene>
<dbReference type="SUPFAM" id="SSF54593">
    <property type="entry name" value="Glyoxalase/Bleomycin resistance protein/Dihydroxybiphenyl dioxygenase"/>
    <property type="match status" value="1"/>
</dbReference>
<dbReference type="InterPro" id="IPR029068">
    <property type="entry name" value="Glyas_Bleomycin-R_OHBP_Dase"/>
</dbReference>
<dbReference type="RefSeq" id="WP_041130014.1">
    <property type="nucleotide sequence ID" value="NZ_CP010407.1"/>
</dbReference>
<dbReference type="STRING" id="362257.SVTN_17975"/>
<dbReference type="AlphaFoldDB" id="A0A0B5I6H1"/>
<protein>
    <recommendedName>
        <fullName evidence="3">Glyoxalase</fullName>
    </recommendedName>
</protein>
<evidence type="ECO:0008006" key="3">
    <source>
        <dbReference type="Google" id="ProtNLM"/>
    </source>
</evidence>
<reference evidence="1 2" key="1">
    <citation type="submission" date="2014-12" db="EMBL/GenBank/DDBJ databases">
        <title>Complete genome sequence of Streptomyces vietnamensis strain GIMV4.0001, a genetic manipulable producer of the benzoisochromanequinone antibiotic granaticin.</title>
        <authorList>
            <person name="Deng M.R."/>
            <person name="Guo J."/>
            <person name="Ma L.Y."/>
            <person name="Feng G.D."/>
            <person name="Mo C.Y."/>
            <person name="Zhu H.H."/>
        </authorList>
    </citation>
    <scope>NUCLEOTIDE SEQUENCE [LARGE SCALE GENOMIC DNA]</scope>
    <source>
        <strain evidence="2">GIMV4.0001</strain>
    </source>
</reference>
<dbReference type="KEGG" id="svt:SVTN_17975"/>
<evidence type="ECO:0000313" key="2">
    <source>
        <dbReference type="Proteomes" id="UP000031774"/>
    </source>
</evidence>
<dbReference type="Proteomes" id="UP000031774">
    <property type="component" value="Chromosome"/>
</dbReference>
<evidence type="ECO:0000313" key="1">
    <source>
        <dbReference type="EMBL" id="AJF65997.1"/>
    </source>
</evidence>
<dbReference type="HOGENOM" id="CLU_142859_0_0_11"/>
<keyword evidence="2" id="KW-1185">Reference proteome</keyword>
<accession>A0A0B5I6H1</accession>
<organism evidence="1 2">
    <name type="scientific">Streptomyces vietnamensis</name>
    <dbReference type="NCBI Taxonomy" id="362257"/>
    <lineage>
        <taxon>Bacteria</taxon>
        <taxon>Bacillati</taxon>
        <taxon>Actinomycetota</taxon>
        <taxon>Actinomycetes</taxon>
        <taxon>Kitasatosporales</taxon>
        <taxon>Streptomycetaceae</taxon>
        <taxon>Streptomyces</taxon>
    </lineage>
</organism>
<sequence length="115" mass="12240">MSNIVKVIARVTVPELATAVPFYQELGGAEDASTFQYAGVHLASVSPFLLLSGDKAAEFSDRRATLVVRSLNPVTTALHRAGGRILDGPAPGPNGHRMIARHPDGSVFEYIELPS</sequence>